<accession>A0A6C0KVY3</accession>
<dbReference type="SUPFAM" id="SSF52833">
    <property type="entry name" value="Thioredoxin-like"/>
    <property type="match status" value="1"/>
</dbReference>
<organism evidence="2">
    <name type="scientific">viral metagenome</name>
    <dbReference type="NCBI Taxonomy" id="1070528"/>
    <lineage>
        <taxon>unclassified sequences</taxon>
        <taxon>metagenomes</taxon>
        <taxon>organismal metagenomes</taxon>
    </lineage>
</organism>
<evidence type="ECO:0000313" key="2">
    <source>
        <dbReference type="EMBL" id="QHU20840.1"/>
    </source>
</evidence>
<dbReference type="InterPro" id="IPR013766">
    <property type="entry name" value="Thioredoxin_domain"/>
</dbReference>
<proteinExistence type="predicted"/>
<dbReference type="InterPro" id="IPR036249">
    <property type="entry name" value="Thioredoxin-like_sf"/>
</dbReference>
<feature type="domain" description="Thioredoxin" evidence="1">
    <location>
        <begin position="10"/>
        <end position="105"/>
    </location>
</feature>
<dbReference type="AlphaFoldDB" id="A0A6C0KVY3"/>
<dbReference type="EMBL" id="MN740975">
    <property type="protein sequence ID" value="QHU20840.1"/>
    <property type="molecule type" value="Genomic_DNA"/>
</dbReference>
<name>A0A6C0KVY3_9ZZZZ</name>
<evidence type="ECO:0000259" key="1">
    <source>
        <dbReference type="Pfam" id="PF00085"/>
    </source>
</evidence>
<dbReference type="Pfam" id="PF00085">
    <property type="entry name" value="Thioredoxin"/>
    <property type="match status" value="1"/>
</dbReference>
<dbReference type="Gene3D" id="3.40.30.10">
    <property type="entry name" value="Glutaredoxin"/>
    <property type="match status" value="1"/>
</dbReference>
<reference evidence="2" key="1">
    <citation type="journal article" date="2020" name="Nature">
        <title>Giant virus diversity and host interactions through global metagenomics.</title>
        <authorList>
            <person name="Schulz F."/>
            <person name="Roux S."/>
            <person name="Paez-Espino D."/>
            <person name="Jungbluth S."/>
            <person name="Walsh D.A."/>
            <person name="Denef V.J."/>
            <person name="McMahon K.D."/>
            <person name="Konstantinidis K.T."/>
            <person name="Eloe-Fadrosh E.A."/>
            <person name="Kyrpides N.C."/>
            <person name="Woyke T."/>
        </authorList>
    </citation>
    <scope>NUCLEOTIDE SEQUENCE</scope>
    <source>
        <strain evidence="2">GVMAG-S-3300013094-100</strain>
    </source>
</reference>
<protein>
    <recommendedName>
        <fullName evidence="1">Thioredoxin domain-containing protein</fullName>
    </recommendedName>
</protein>
<sequence>MKAFEITKKTQDKMKKLLESDVPFIILYHWKQCGHCIALMPVWKKFVLHSKMPSCSVEYSNIELLPAKLRDVRGFPTIQIIKKGKVINNYMGDRSEASLVEFVKKYLPVQN</sequence>